<evidence type="ECO:0000313" key="7">
    <source>
        <dbReference type="Proteomes" id="UP000800093"/>
    </source>
</evidence>
<evidence type="ECO:0000256" key="1">
    <source>
        <dbReference type="ARBA" id="ARBA00005531"/>
    </source>
</evidence>
<keyword evidence="2 3" id="KW-0808">Transferase</keyword>
<evidence type="ECO:0000259" key="5">
    <source>
        <dbReference type="Pfam" id="PF02797"/>
    </source>
</evidence>
<accession>A0A9P4KAV5</accession>
<comment type="similarity">
    <text evidence="1 3">Belongs to the thiolase-like superfamily. Chalcone/stilbene synthases family.</text>
</comment>
<evidence type="ECO:0000256" key="3">
    <source>
        <dbReference type="RuleBase" id="RU003633"/>
    </source>
</evidence>
<feature type="domain" description="Chalcone/stilbene synthase C-terminal" evidence="5">
    <location>
        <begin position="244"/>
        <end position="378"/>
    </location>
</feature>
<dbReference type="OrthoDB" id="329835at2759"/>
<dbReference type="GO" id="GO:0030639">
    <property type="term" value="P:polyketide biosynthetic process"/>
    <property type="evidence" value="ECO:0007669"/>
    <property type="project" value="TreeGrafter"/>
</dbReference>
<dbReference type="InterPro" id="IPR011141">
    <property type="entry name" value="Polyketide_synthase_type-III"/>
</dbReference>
<reference evidence="7" key="1">
    <citation type="journal article" date="2020" name="Stud. Mycol.">
        <title>101 Dothideomycetes genomes: A test case for predicting lifestyles and emergence of pathogens.</title>
        <authorList>
            <person name="Haridas S."/>
            <person name="Albert R."/>
            <person name="Binder M."/>
            <person name="Bloem J."/>
            <person name="LaButti K."/>
            <person name="Salamov A."/>
            <person name="Andreopoulos B."/>
            <person name="Baker S."/>
            <person name="Barry K."/>
            <person name="Bills G."/>
            <person name="Bluhm B."/>
            <person name="Cannon C."/>
            <person name="Castanera R."/>
            <person name="Culley D."/>
            <person name="Daum C."/>
            <person name="Ezra D."/>
            <person name="Gonzalez J."/>
            <person name="Henrissat B."/>
            <person name="Kuo A."/>
            <person name="Liang C."/>
            <person name="Lipzen A."/>
            <person name="Lutzoni F."/>
            <person name="Magnuson J."/>
            <person name="Mondo S."/>
            <person name="Nolan M."/>
            <person name="Ohm R."/>
            <person name="Pangilinan J."/>
            <person name="Park H.-J."/>
            <person name="Ramirez L."/>
            <person name="Alfaro M."/>
            <person name="Sun H."/>
            <person name="Tritt A."/>
            <person name="Yoshinaga Y."/>
            <person name="Zwiers L.-H."/>
            <person name="Turgeon B."/>
            <person name="Goodwin S."/>
            <person name="Spatafora J."/>
            <person name="Crous P."/>
            <person name="Grigoriev I."/>
        </authorList>
    </citation>
    <scope>NUCLEOTIDE SEQUENCE [LARGE SCALE GENOMIC DNA]</scope>
    <source>
        <strain evidence="7">CBS 304.66</strain>
    </source>
</reference>
<dbReference type="PANTHER" id="PTHR11877">
    <property type="entry name" value="HYDROXYMETHYLGLUTARYL-COA SYNTHASE"/>
    <property type="match status" value="1"/>
</dbReference>
<proteinExistence type="inferred from homology"/>
<protein>
    <submittedName>
        <fullName evidence="6">Chalcone synthase B</fullName>
    </submittedName>
</protein>
<name>A0A9P4KAV5_9PLEO</name>
<feature type="domain" description="Chalcone/stilbene synthase N-terminal" evidence="4">
    <location>
        <begin position="91"/>
        <end position="223"/>
    </location>
</feature>
<evidence type="ECO:0000256" key="2">
    <source>
        <dbReference type="ARBA" id="ARBA00022679"/>
    </source>
</evidence>
<organism evidence="6 7">
    <name type="scientific">Lojkania enalia</name>
    <dbReference type="NCBI Taxonomy" id="147567"/>
    <lineage>
        <taxon>Eukaryota</taxon>
        <taxon>Fungi</taxon>
        <taxon>Dikarya</taxon>
        <taxon>Ascomycota</taxon>
        <taxon>Pezizomycotina</taxon>
        <taxon>Dothideomycetes</taxon>
        <taxon>Pleosporomycetidae</taxon>
        <taxon>Pleosporales</taxon>
        <taxon>Pleosporales incertae sedis</taxon>
        <taxon>Lojkania</taxon>
    </lineage>
</organism>
<evidence type="ECO:0000313" key="6">
    <source>
        <dbReference type="EMBL" id="KAF2265253.1"/>
    </source>
</evidence>
<dbReference type="PIRSF" id="PIRSF000451">
    <property type="entry name" value="PKS_III"/>
    <property type="match status" value="1"/>
</dbReference>
<dbReference type="InterPro" id="IPR012328">
    <property type="entry name" value="Chalcone/stilbene_synt_C"/>
</dbReference>
<dbReference type="AlphaFoldDB" id="A0A9P4KAV5"/>
<dbReference type="InterPro" id="IPR016039">
    <property type="entry name" value="Thiolase-like"/>
</dbReference>
<dbReference type="Pfam" id="PF00195">
    <property type="entry name" value="Chal_sti_synt_N"/>
    <property type="match status" value="1"/>
</dbReference>
<evidence type="ECO:0000259" key="4">
    <source>
        <dbReference type="Pfam" id="PF00195"/>
    </source>
</evidence>
<dbReference type="Pfam" id="PF02797">
    <property type="entry name" value="Chal_sti_synt_C"/>
    <property type="match status" value="1"/>
</dbReference>
<dbReference type="Proteomes" id="UP000800093">
    <property type="component" value="Unassembled WGS sequence"/>
</dbReference>
<gene>
    <name evidence="6" type="ORF">CC78DRAFT_553143</name>
</gene>
<dbReference type="GO" id="GO:0016747">
    <property type="term" value="F:acyltransferase activity, transferring groups other than amino-acyl groups"/>
    <property type="evidence" value="ECO:0007669"/>
    <property type="project" value="InterPro"/>
</dbReference>
<keyword evidence="7" id="KW-1185">Reference proteome</keyword>
<comment type="caution">
    <text evidence="6">The sequence shown here is derived from an EMBL/GenBank/DDBJ whole genome shotgun (WGS) entry which is preliminary data.</text>
</comment>
<dbReference type="InterPro" id="IPR001099">
    <property type="entry name" value="Chalcone/stilbene_synt_N"/>
</dbReference>
<sequence>MKTQSPNRTPLYITGLATQYPSNIVSSEGFEDIVKRLYPKHIGSTRIQKLIAVNKLTGISSRPLVSNFSGDETTCSSPPPIDEISRTFREIGVDLAVSACKKALLEAQISASEVTHTVAVTCTDTGNPGYDILVTGKLDLDPEVDRTLLHGVGCAGGLAALRTAANMAAGAAQRGIPARVLVFACELCSLYTRCELQSACDDNKEFSIGPVLFSDAAAALVVCNELGLERGVRPVFELLDWNSAILPGTLASMSYLVEPDGYHLRLSKCVPENCVGAIMPMYKTLESSFGYGDDFKTSDCDWAMHPGGIAILRGAQQALNLFQDQLRASFDIYQSYGNSSSPTILIVLDRLRNMGYGRDRVIATSFGPGLRIEMFTMKRCRSKPNRRLTE</sequence>
<dbReference type="EMBL" id="ML986610">
    <property type="protein sequence ID" value="KAF2265253.1"/>
    <property type="molecule type" value="Genomic_DNA"/>
</dbReference>
<dbReference type="Gene3D" id="3.40.47.10">
    <property type="match status" value="2"/>
</dbReference>
<dbReference type="SUPFAM" id="SSF53901">
    <property type="entry name" value="Thiolase-like"/>
    <property type="match status" value="2"/>
</dbReference>
<dbReference type="PANTHER" id="PTHR11877:SF46">
    <property type="entry name" value="TYPE III POLYKETIDE SYNTHASE A"/>
    <property type="match status" value="1"/>
</dbReference>
<keyword evidence="3" id="KW-0012">Acyltransferase</keyword>